<dbReference type="RefSeq" id="WP_016442138.1">
    <property type="nucleotide sequence ID" value="NZ_KE150262.1"/>
</dbReference>
<evidence type="ECO:0000313" key="2">
    <source>
        <dbReference type="Proteomes" id="UP000014393"/>
    </source>
</evidence>
<evidence type="ECO:0000313" key="1">
    <source>
        <dbReference type="EMBL" id="EPD27936.1"/>
    </source>
</evidence>
<dbReference type="HOGENOM" id="CLU_2204443_0_0_11"/>
<name>S2VMB3_9ACTO</name>
<gene>
    <name evidence="1" type="ORF">HMPREF9237_00498</name>
</gene>
<protein>
    <submittedName>
        <fullName evidence="1">Uncharacterized protein</fullName>
    </submittedName>
</protein>
<dbReference type="Proteomes" id="UP000014393">
    <property type="component" value="Unassembled WGS sequence"/>
</dbReference>
<comment type="caution">
    <text evidence="1">The sequence shown here is derived from an EMBL/GenBank/DDBJ whole genome shotgun (WGS) entry which is preliminary data.</text>
</comment>
<proteinExistence type="predicted"/>
<dbReference type="OrthoDB" id="9834924at2"/>
<dbReference type="PATRIC" id="fig|883067.3.peg.506"/>
<accession>S2VMB3</accession>
<dbReference type="AlphaFoldDB" id="S2VMB3"/>
<organism evidence="1 2">
    <name type="scientific">Actinotignum schaalii FB123-CNA-2</name>
    <dbReference type="NCBI Taxonomy" id="883067"/>
    <lineage>
        <taxon>Bacteria</taxon>
        <taxon>Bacillati</taxon>
        <taxon>Actinomycetota</taxon>
        <taxon>Actinomycetes</taxon>
        <taxon>Actinomycetales</taxon>
        <taxon>Actinomycetaceae</taxon>
        <taxon>Actinotignum</taxon>
    </lineage>
</organism>
<keyword evidence="2" id="KW-1185">Reference proteome</keyword>
<dbReference type="EMBL" id="AGWM01000004">
    <property type="protein sequence ID" value="EPD27936.1"/>
    <property type="molecule type" value="Genomic_DNA"/>
</dbReference>
<reference evidence="1 2" key="1">
    <citation type="submission" date="2013-05" db="EMBL/GenBank/DDBJ databases">
        <title>The Genome Sequence of Actinobaculum schaalii FB123-CNA2.</title>
        <authorList>
            <consortium name="The Broad Institute Genomics Platform"/>
            <person name="Earl A."/>
            <person name="Ward D."/>
            <person name="Feldgarden M."/>
            <person name="Gevers D."/>
            <person name="Saerens B."/>
            <person name="Vaneechoutte M."/>
            <person name="Walker B."/>
            <person name="Young S."/>
            <person name="Zeng Q."/>
            <person name="Gargeya S."/>
            <person name="Fitzgerald M."/>
            <person name="Haas B."/>
            <person name="Abouelleil A."/>
            <person name="Allen A.W."/>
            <person name="Alvarado L."/>
            <person name="Arachchi H.M."/>
            <person name="Berlin A.M."/>
            <person name="Chapman S.B."/>
            <person name="Gainer-Dewar J."/>
            <person name="Goldberg J."/>
            <person name="Griggs A."/>
            <person name="Gujja S."/>
            <person name="Hansen M."/>
            <person name="Howarth C."/>
            <person name="Imamovic A."/>
            <person name="Ireland A."/>
            <person name="Larimer J."/>
            <person name="McCowan C."/>
            <person name="Murphy C."/>
            <person name="Pearson M."/>
            <person name="Poon T.W."/>
            <person name="Priest M."/>
            <person name="Roberts A."/>
            <person name="Saif S."/>
            <person name="Shea T."/>
            <person name="Sisk P."/>
            <person name="Sykes S."/>
            <person name="Wortman J."/>
            <person name="Nusbaum C."/>
            <person name="Birren B."/>
        </authorList>
    </citation>
    <scope>NUCLEOTIDE SEQUENCE [LARGE SCALE GENOMIC DNA]</scope>
    <source>
        <strain evidence="1 2">FB123-CNA-2</strain>
    </source>
</reference>
<sequence length="107" mass="12224">MIAYELDGFPAVIRLLEFVTKKSEKYHPDELVLKALWGPVTPWTVIDALKFGEAYGFEIPSKLACDAVDEIRPILDSWATDILEYHENKNHWGLDLSLPKEPGVWPD</sequence>